<dbReference type="RefSeq" id="WP_167660484.1">
    <property type="nucleotide sequence ID" value="NZ_BMCQ01000004.1"/>
</dbReference>
<gene>
    <name evidence="3" type="ORF">GGR41_000492</name>
</gene>
<reference evidence="3 4" key="1">
    <citation type="submission" date="2020-03" db="EMBL/GenBank/DDBJ databases">
        <title>Genomic Encyclopedia of Type Strains, Phase IV (KMG-IV): sequencing the most valuable type-strain genomes for metagenomic binning, comparative biology and taxonomic classification.</title>
        <authorList>
            <person name="Goeker M."/>
        </authorList>
    </citation>
    <scope>NUCLEOTIDE SEQUENCE [LARGE SCALE GENOMIC DNA]</scope>
    <source>
        <strain evidence="3 4">DSM 26613</strain>
    </source>
</reference>
<name>A0ABX0WM20_9BURK</name>
<dbReference type="Proteomes" id="UP000783934">
    <property type="component" value="Unassembled WGS sequence"/>
</dbReference>
<keyword evidence="2" id="KW-0812">Transmembrane</keyword>
<proteinExistence type="predicted"/>
<keyword evidence="2" id="KW-1133">Transmembrane helix</keyword>
<accession>A0ABX0WM20</accession>
<evidence type="ECO:0000256" key="2">
    <source>
        <dbReference type="SAM" id="Phobius"/>
    </source>
</evidence>
<keyword evidence="4" id="KW-1185">Reference proteome</keyword>
<comment type="caution">
    <text evidence="3">The sequence shown here is derived from an EMBL/GenBank/DDBJ whole genome shotgun (WGS) entry which is preliminary data.</text>
</comment>
<feature type="transmembrane region" description="Helical" evidence="2">
    <location>
        <begin position="65"/>
        <end position="86"/>
    </location>
</feature>
<evidence type="ECO:0000313" key="3">
    <source>
        <dbReference type="EMBL" id="NJB64271.1"/>
    </source>
</evidence>
<keyword evidence="2" id="KW-0472">Membrane</keyword>
<feature type="compositionally biased region" description="Low complexity" evidence="1">
    <location>
        <begin position="169"/>
        <end position="181"/>
    </location>
</feature>
<evidence type="ECO:0000256" key="1">
    <source>
        <dbReference type="SAM" id="MobiDB-lite"/>
    </source>
</evidence>
<protein>
    <submittedName>
        <fullName evidence="3">Type IV secretory pathway TrbL component</fullName>
    </submittedName>
</protein>
<dbReference type="EMBL" id="JAATIZ010000001">
    <property type="protein sequence ID" value="NJB64271.1"/>
    <property type="molecule type" value="Genomic_DNA"/>
</dbReference>
<feature type="transmembrane region" description="Helical" evidence="2">
    <location>
        <begin position="102"/>
        <end position="119"/>
    </location>
</feature>
<feature type="region of interest" description="Disordered" evidence="1">
    <location>
        <begin position="161"/>
        <end position="187"/>
    </location>
</feature>
<evidence type="ECO:0000313" key="4">
    <source>
        <dbReference type="Proteomes" id="UP000783934"/>
    </source>
</evidence>
<sequence length="187" mass="19068">MNRIRILAAKTALAVALATDITAQFMRVFQLLILQNTMAPAAYIWDQAQVTMTKMIEALNYFRNVAGIGLKLMTMTLLAGTAVSIIDGYHANLAAKASMDELLVIFVVLLVLVILINTIPNVMVGFIPGGGVASEGSSFGAGAIMGAGMAEAGMAMGAAASAVGGGSDSEGSSSSSSGDTAARGKSF</sequence>
<organism evidence="3 4">
    <name type="scientific">Paenalcaligenes hominis</name>
    <dbReference type="NCBI Taxonomy" id="643674"/>
    <lineage>
        <taxon>Bacteria</taxon>
        <taxon>Pseudomonadati</taxon>
        <taxon>Pseudomonadota</taxon>
        <taxon>Betaproteobacteria</taxon>
        <taxon>Burkholderiales</taxon>
        <taxon>Alcaligenaceae</taxon>
        <taxon>Paenalcaligenes</taxon>
    </lineage>
</organism>